<keyword evidence="1" id="KW-0812">Transmembrane</keyword>
<proteinExistence type="predicted"/>
<accession>A0A7I8WYX0</accession>
<reference evidence="2" key="1">
    <citation type="submission" date="2020-09" db="EMBL/GenBank/DDBJ databases">
        <authorList>
            <person name="Kikuchi T."/>
        </authorList>
    </citation>
    <scope>NUCLEOTIDE SEQUENCE</scope>
    <source>
        <strain evidence="2">Ka4C1</strain>
    </source>
</reference>
<feature type="transmembrane region" description="Helical" evidence="1">
    <location>
        <begin position="109"/>
        <end position="129"/>
    </location>
</feature>
<dbReference type="AlphaFoldDB" id="A0A7I8WYX0"/>
<keyword evidence="1" id="KW-1133">Transmembrane helix</keyword>
<organism evidence="2 3">
    <name type="scientific">Bursaphelenchus xylophilus</name>
    <name type="common">Pinewood nematode worm</name>
    <name type="synonym">Aphelenchoides xylophilus</name>
    <dbReference type="NCBI Taxonomy" id="6326"/>
    <lineage>
        <taxon>Eukaryota</taxon>
        <taxon>Metazoa</taxon>
        <taxon>Ecdysozoa</taxon>
        <taxon>Nematoda</taxon>
        <taxon>Chromadorea</taxon>
        <taxon>Rhabditida</taxon>
        <taxon>Tylenchina</taxon>
        <taxon>Tylenchomorpha</taxon>
        <taxon>Aphelenchoidea</taxon>
        <taxon>Aphelenchoididae</taxon>
        <taxon>Bursaphelenchus</taxon>
    </lineage>
</organism>
<dbReference type="EMBL" id="CAJFCV020000002">
    <property type="protein sequence ID" value="CAG9101259.1"/>
    <property type="molecule type" value="Genomic_DNA"/>
</dbReference>
<protein>
    <submittedName>
        <fullName evidence="2">(pine wood nematode) hypothetical protein</fullName>
    </submittedName>
</protein>
<evidence type="ECO:0000256" key="1">
    <source>
        <dbReference type="SAM" id="Phobius"/>
    </source>
</evidence>
<evidence type="ECO:0000313" key="3">
    <source>
        <dbReference type="Proteomes" id="UP000659654"/>
    </source>
</evidence>
<name>A0A7I8WYX0_BURXY</name>
<feature type="transmembrane region" description="Helical" evidence="1">
    <location>
        <begin position="12"/>
        <end position="31"/>
    </location>
</feature>
<feature type="transmembrane region" description="Helical" evidence="1">
    <location>
        <begin position="79"/>
        <end position="102"/>
    </location>
</feature>
<feature type="transmembrane region" description="Helical" evidence="1">
    <location>
        <begin position="158"/>
        <end position="179"/>
    </location>
</feature>
<dbReference type="EMBL" id="CAJFDI010000002">
    <property type="protein sequence ID" value="CAD5217554.1"/>
    <property type="molecule type" value="Genomic_DNA"/>
</dbReference>
<dbReference type="Proteomes" id="UP000659654">
    <property type="component" value="Unassembled WGS sequence"/>
</dbReference>
<sequence length="181" mass="19948">MELLKIIAEALRGASIVMILVSFFLCNYGILQADWGYFNNDIAFGPLGGPVCYHNNTEDVQKCKDAFRGRFNADVGHAILTNLALGPALGFIALCGLIHNVFSEMWETAASAMLLLVGSYLCVCGLIMADRHVDDMLHLNITGFTNNPSYNKVWGPVIYMYGCSFLVYSFICVVALFTLKI</sequence>
<keyword evidence="1" id="KW-0472">Membrane</keyword>
<dbReference type="Proteomes" id="UP000582659">
    <property type="component" value="Unassembled WGS sequence"/>
</dbReference>
<keyword evidence="3" id="KW-1185">Reference proteome</keyword>
<comment type="caution">
    <text evidence="2">The sequence shown here is derived from an EMBL/GenBank/DDBJ whole genome shotgun (WGS) entry which is preliminary data.</text>
</comment>
<gene>
    <name evidence="2" type="ORF">BXYJ_LOCUS5093</name>
</gene>
<evidence type="ECO:0000313" key="2">
    <source>
        <dbReference type="EMBL" id="CAD5217554.1"/>
    </source>
</evidence>